<keyword evidence="6" id="KW-0833">Ubl conjugation pathway</keyword>
<dbReference type="Proteomes" id="UP000198827">
    <property type="component" value="Chromosome I"/>
</dbReference>
<dbReference type="InterPro" id="IPR003591">
    <property type="entry name" value="Leu-rich_rpt_typical-subtyp"/>
</dbReference>
<dbReference type="InterPro" id="IPR001611">
    <property type="entry name" value="Leu-rich_rpt"/>
</dbReference>
<dbReference type="EC" id="2.3.2.27" evidence="2"/>
<dbReference type="GO" id="GO:0005576">
    <property type="term" value="C:extracellular region"/>
    <property type="evidence" value="ECO:0007669"/>
    <property type="project" value="UniProtKB-UniRule"/>
</dbReference>
<dbReference type="RefSeq" id="WP_090183419.1">
    <property type="nucleotide sequence ID" value="NZ_LT629705.1"/>
</dbReference>
<reference evidence="8 9" key="1">
    <citation type="submission" date="2016-10" db="EMBL/GenBank/DDBJ databases">
        <authorList>
            <person name="de Groot N.N."/>
        </authorList>
    </citation>
    <scope>NUCLEOTIDE SEQUENCE [LARGE SCALE GENOMIC DNA]</scope>
    <source>
        <strain evidence="8 9">CECT 7543</strain>
    </source>
</reference>
<dbReference type="Pfam" id="PF14496">
    <property type="entry name" value="NEL"/>
    <property type="match status" value="1"/>
</dbReference>
<evidence type="ECO:0000313" key="8">
    <source>
        <dbReference type="EMBL" id="SDO85568.1"/>
    </source>
</evidence>
<dbReference type="InterPro" id="IPR032675">
    <property type="entry name" value="LRR_dom_sf"/>
</dbReference>
<dbReference type="PANTHER" id="PTHR48051:SF1">
    <property type="entry name" value="RAS SUPPRESSOR PROTEIN 1"/>
    <property type="match status" value="1"/>
</dbReference>
<keyword evidence="6" id="KW-1035">Host cytoplasm</keyword>
<evidence type="ECO:0000256" key="1">
    <source>
        <dbReference type="ARBA" id="ARBA00000900"/>
    </source>
</evidence>
<sequence>MSLQPTHQPIPALRPEQQSIFFDLVKSNTPAWLLAASAPLRAELYESLNASHRSRSEVSSLLKTLQSPEDFCTPLLAKAMSDKLGAPLEVAGVVFQHVRSTSSLLGLRRKLVLPIDRDLLSAACENFELSETLPGNYNDTSLLYIPEKITGHAAKKLSIKPHEFAGLCRTLDLGKQYQTHLKNLFEPVSERHELRDKYIAHARNSFEVSRHAAFMQKHISAQVHQALKAVTSRQPVTLGNNTLGYQALKLFGVTLNGAMFIGPVKKHDDDDNRCVVYLPGDPLHPLKEFASFTDFEVELSRRLRHDGYRRWFMRYIKLAERSAFLKNLDEKLLSPNTSPLPRHTVYVSLSGDDITGDIFQQTFRQYSDQVMADARILIVPTDDEDEKSRLERLQTYASIGINLVLFGASFLPVVGEVLLTVTAVQLLSQVYEGIASWSRGEMEEATDYLFDTVENLILMAAFAAGTAAAASAYRTIRASLFIEGLRKVTCADSRSRLWKPDLSPYQQSRKLPRGSAPDTRGLHWADGQAYLPIDTAVYAVRPKTGTDLWEVLAPQGAGETYNPVLETNDVGAWRHDSELLQEWDRLKLFRRFGYSRDDVPDNTAAQIIAVCGIEDAVLRQAHISRSHPPALLVDTVHRFRADAAVTRFIEQMKEPSSASLADPDLQLHLLTTSERWPGNAAIKVVNAAGGRVSFHGAANAQAGETLSLNQDALDKGRLHTSLLSALSSGQCEHLLNTKTTDVAAQGKALTTIIAEQAERNRPGLFTRIYQRTEAPNNARVAVLMKRFEGLPAAVADELVRHAESGEWDELDDDKVPLRLAEEASRFLQQVRVSRAYEGLYLSAAGGSYTDRLVLDTLEQLPGWTGNVRVQIGESSGHHNTSTSIGVANAAEKVQVNVHADRYSVFVDTTTPSTTFSQRTRDHYFQALWHGLSARRKTLLGVHADDAGAALRAKITERALQRRQAVAQLMDDQPSRPGYTSPMRLADRPLAMPSTGHSNSLAIIASHDVLVRRALELYPLHSPRQIHALLNVMGTNVILALKKLEAMRQEFLAIRENLSRWVNRQTWHQAPDGPRLEVPKLSKSSAAQAIIRSWRKEPEVIQSGEHLLGTLTFSAQPLGELPVIIGDFSHIGRLVMDRVGASAGLNHFLKNFDNLRTLSLRGNHLTRLPQALTTMSRLVDLDLSNNLIQLTPASQAQLAGMTSLQSMNLAFNPSLTRAPDVSRMQHLERLNLQGAGINQWPAGALDLPRLRELDLRDNRIDTLPDEVLKGNPLPNKGTNLHGNPLSPDTLKGISSYQQRTGVSLGIIASEYRRLNTHSVTDATQVAPWLTGLDVAKAQTRRGLWASLQAYPDSRGFFNVIARLSDIADYKRLYSDFSQRIWNVLEAAGEDDRLRRALFRLARLGRVSADGYSASFSEMEVLVLCYRANTAAATGAASLEQQLIGLLRGLFRLQEVERFALADINTRSGSQQKSYEHALEISLAYRVGLSERLGLPSQPRTMTSPWNVEVTPAMLERGCQAVLTTERSSALLEWIIDQRFWVEYLESAHQDQFFAISDRSAQAFAQLEGQFELTREVASARMNALIDNFKNERRDLLRQLTAPALARHRAPEVPSTSSSSGVSR</sequence>
<dbReference type="Pfam" id="PF13855">
    <property type="entry name" value="LRR_8"/>
    <property type="match status" value="1"/>
</dbReference>
<protein>
    <recommendedName>
        <fullName evidence="2">RING-type E3 ubiquitin transferase</fullName>
        <ecNumber evidence="2">2.3.2.27</ecNumber>
    </recommendedName>
</protein>
<comment type="similarity">
    <text evidence="6">Belongs to the LRR-containing bacterial E3 ligase family.</text>
</comment>
<evidence type="ECO:0000256" key="3">
    <source>
        <dbReference type="ARBA" id="ARBA00022614"/>
    </source>
</evidence>
<comment type="caution">
    <text evidence="6">Lacks conserved residue(s) required for the propagation of feature annotation.</text>
</comment>
<dbReference type="SMART" id="SM00369">
    <property type="entry name" value="LRR_TYP"/>
    <property type="match status" value="3"/>
</dbReference>
<dbReference type="GO" id="GO:0016567">
    <property type="term" value="P:protein ubiquitination"/>
    <property type="evidence" value="ECO:0007669"/>
    <property type="project" value="InterPro"/>
</dbReference>
<evidence type="ECO:0000256" key="5">
    <source>
        <dbReference type="ARBA" id="ARBA00023026"/>
    </source>
</evidence>
<dbReference type="PROSITE" id="PS51450">
    <property type="entry name" value="LRR"/>
    <property type="match status" value="2"/>
</dbReference>
<evidence type="ECO:0000256" key="4">
    <source>
        <dbReference type="ARBA" id="ARBA00022737"/>
    </source>
</evidence>
<evidence type="ECO:0000313" key="9">
    <source>
        <dbReference type="Proteomes" id="UP000198827"/>
    </source>
</evidence>
<dbReference type="Gene3D" id="3.80.10.10">
    <property type="entry name" value="Ribonuclease Inhibitor"/>
    <property type="match status" value="2"/>
</dbReference>
<keyword evidence="4" id="KW-0677">Repeat</keyword>
<dbReference type="InterPro" id="IPR050216">
    <property type="entry name" value="LRR_domain-containing"/>
</dbReference>
<accession>A0A1H0MYM5</accession>
<dbReference type="Pfam" id="PF20178">
    <property type="entry name" value="ToxA_N"/>
    <property type="match status" value="1"/>
</dbReference>
<evidence type="ECO:0000256" key="2">
    <source>
        <dbReference type="ARBA" id="ARBA00012483"/>
    </source>
</evidence>
<feature type="domain" description="NEL" evidence="7">
    <location>
        <begin position="1319"/>
        <end position="1618"/>
    </location>
</feature>
<dbReference type="EMBL" id="LT629705">
    <property type="protein sequence ID" value="SDO85568.1"/>
    <property type="molecule type" value="Genomic_DNA"/>
</dbReference>
<dbReference type="InterPro" id="IPR046673">
    <property type="entry name" value="ToxA_N"/>
</dbReference>
<dbReference type="GO" id="GO:0005737">
    <property type="term" value="C:cytoplasm"/>
    <property type="evidence" value="ECO:0007669"/>
    <property type="project" value="TreeGrafter"/>
</dbReference>
<dbReference type="InterPro" id="IPR029487">
    <property type="entry name" value="NEL_dom"/>
</dbReference>
<dbReference type="GO" id="GO:0061630">
    <property type="term" value="F:ubiquitin protein ligase activity"/>
    <property type="evidence" value="ECO:0007669"/>
    <property type="project" value="UniProtKB-EC"/>
</dbReference>
<dbReference type="PANTHER" id="PTHR48051">
    <property type="match status" value="1"/>
</dbReference>
<gene>
    <name evidence="8" type="ORF">SAMN04489798_4030</name>
</gene>
<proteinExistence type="inferred from homology"/>
<keyword evidence="6" id="KW-0964">Secreted</keyword>
<comment type="catalytic activity">
    <reaction evidence="1">
        <text>S-ubiquitinyl-[E2 ubiquitin-conjugating enzyme]-L-cysteine + [acceptor protein]-L-lysine = [E2 ubiquitin-conjugating enzyme]-L-cysteine + N(6)-ubiquitinyl-[acceptor protein]-L-lysine.</text>
        <dbReference type="EC" id="2.3.2.27"/>
    </reaction>
</comment>
<dbReference type="SUPFAM" id="SSF52058">
    <property type="entry name" value="L domain-like"/>
    <property type="match status" value="1"/>
</dbReference>
<name>A0A1H0MYM5_9PSED</name>
<dbReference type="PROSITE" id="PS52053">
    <property type="entry name" value="NEL"/>
    <property type="match status" value="1"/>
</dbReference>
<organism evidence="8 9">
    <name type="scientific">Pseudomonas arsenicoxydans</name>
    <dbReference type="NCBI Taxonomy" id="702115"/>
    <lineage>
        <taxon>Bacteria</taxon>
        <taxon>Pseudomonadati</taxon>
        <taxon>Pseudomonadota</taxon>
        <taxon>Gammaproteobacteria</taxon>
        <taxon>Pseudomonadales</taxon>
        <taxon>Pseudomonadaceae</taxon>
        <taxon>Pseudomonas</taxon>
    </lineage>
</organism>
<evidence type="ECO:0000259" key="7">
    <source>
        <dbReference type="PROSITE" id="PS52053"/>
    </source>
</evidence>
<keyword evidence="3" id="KW-0433">Leucine-rich repeat</keyword>
<keyword evidence="5" id="KW-0843">Virulence</keyword>
<dbReference type="Gene3D" id="1.20.58.360">
    <property type="entry name" value="Shigella T3SS effector IpaH defines"/>
    <property type="match status" value="1"/>
</dbReference>
<dbReference type="OrthoDB" id="1467561at2"/>
<evidence type="ECO:0000256" key="6">
    <source>
        <dbReference type="PROSITE-ProRule" id="PRU01398"/>
    </source>
</evidence>